<sequence length="74" mass="8536">MAIIMAVTYKPFDELDHEIQLQLGKRYRESQIDFDNSSIVQSATRVLKSLKIHNFTSIMVGPDRAGQSLIWRIN</sequence>
<dbReference type="AlphaFoldDB" id="A0A378L8M0"/>
<evidence type="ECO:0000313" key="1">
    <source>
        <dbReference type="EMBL" id="KTD78065.1"/>
    </source>
</evidence>
<protein>
    <submittedName>
        <fullName evidence="2">Uncharacterized protein</fullName>
    </submittedName>
</protein>
<dbReference type="EMBL" id="UGOY01000001">
    <property type="protein sequence ID" value="STY22198.1"/>
    <property type="molecule type" value="Genomic_DNA"/>
</dbReference>
<reference evidence="2 4" key="2">
    <citation type="submission" date="2018-06" db="EMBL/GenBank/DDBJ databases">
        <authorList>
            <consortium name="Pathogen Informatics"/>
            <person name="Doyle S."/>
        </authorList>
    </citation>
    <scope>NUCLEOTIDE SEQUENCE [LARGE SCALE GENOMIC DNA]</scope>
    <source>
        <strain evidence="2 4">NCTC11991</strain>
    </source>
</reference>
<dbReference type="EMBL" id="LNYZ01000010">
    <property type="protein sequence ID" value="KTD78065.1"/>
    <property type="molecule type" value="Genomic_DNA"/>
</dbReference>
<evidence type="ECO:0000313" key="3">
    <source>
        <dbReference type="Proteomes" id="UP000054820"/>
    </source>
</evidence>
<reference evidence="1 3" key="1">
    <citation type="submission" date="2015-11" db="EMBL/GenBank/DDBJ databases">
        <title>Genomic analysis of 38 Legionella species identifies large and diverse effector repertoires.</title>
        <authorList>
            <person name="Burstein D."/>
            <person name="Amaro F."/>
            <person name="Zusman T."/>
            <person name="Lifshitz Z."/>
            <person name="Cohen O."/>
            <person name="Gilbert J.A."/>
            <person name="Pupko T."/>
            <person name="Shuman H.A."/>
            <person name="Segal G."/>
        </authorList>
    </citation>
    <scope>NUCLEOTIDE SEQUENCE [LARGE SCALE GENOMIC DNA]</scope>
    <source>
        <strain evidence="1 3">SC-18-C9</strain>
    </source>
</reference>
<keyword evidence="3" id="KW-1185">Reference proteome</keyword>
<name>A0A378L8M0_9GAMM</name>
<evidence type="ECO:0000313" key="2">
    <source>
        <dbReference type="EMBL" id="STY22198.1"/>
    </source>
</evidence>
<dbReference type="Proteomes" id="UP000255110">
    <property type="component" value="Unassembled WGS sequence"/>
</dbReference>
<proteinExistence type="predicted"/>
<evidence type="ECO:0000313" key="4">
    <source>
        <dbReference type="Proteomes" id="UP000255110"/>
    </source>
</evidence>
<gene>
    <name evidence="1" type="ORF">Lstg_1346</name>
    <name evidence="2" type="ORF">NCTC11991_00781</name>
</gene>
<dbReference type="Proteomes" id="UP000054820">
    <property type="component" value="Unassembled WGS sequence"/>
</dbReference>
<accession>A0A378L8M0</accession>
<organism evidence="2 4">
    <name type="scientific">Legionella steigerwaltii</name>
    <dbReference type="NCBI Taxonomy" id="460"/>
    <lineage>
        <taxon>Bacteria</taxon>
        <taxon>Pseudomonadati</taxon>
        <taxon>Pseudomonadota</taxon>
        <taxon>Gammaproteobacteria</taxon>
        <taxon>Legionellales</taxon>
        <taxon>Legionellaceae</taxon>
        <taxon>Legionella</taxon>
    </lineage>
</organism>